<dbReference type="EMBL" id="JACIFZ010000006">
    <property type="protein sequence ID" value="MBB4223948.1"/>
    <property type="molecule type" value="Genomic_DNA"/>
</dbReference>
<sequence>MPIVKTTPTDVHLARFYYDILLEHASTNPGQAIRYKEVLDRTKRAHPNDEIVQSAIPVSMGRRLEVIVQFLGEHQLPPLTCLAVNESLQPGSSYRPVNGSWQADMEAVSRHDWSIWRDQWDRHVEAARKAAVPLKRRKEQEARNLVHEAYVAGMIPKLSLPLKEQLVERLREGFTVEDAMAELAVST</sequence>
<comment type="caution">
    <text evidence="1">The sequence shown here is derived from an EMBL/GenBank/DDBJ whole genome shotgun (WGS) entry which is preliminary data.</text>
</comment>
<dbReference type="RefSeq" id="WP_184641031.1">
    <property type="nucleotide sequence ID" value="NZ_JACIFZ010000006.1"/>
</dbReference>
<evidence type="ECO:0000313" key="1">
    <source>
        <dbReference type="EMBL" id="MBB4223948.1"/>
    </source>
</evidence>
<organism evidence="1 2">
    <name type="scientific">Variovorax guangxiensis</name>
    <dbReference type="NCBI Taxonomy" id="1775474"/>
    <lineage>
        <taxon>Bacteria</taxon>
        <taxon>Pseudomonadati</taxon>
        <taxon>Pseudomonadota</taxon>
        <taxon>Betaproteobacteria</taxon>
        <taxon>Burkholderiales</taxon>
        <taxon>Comamonadaceae</taxon>
        <taxon>Variovorax</taxon>
    </lineage>
</organism>
<dbReference type="AlphaFoldDB" id="A0A840G515"/>
<dbReference type="Proteomes" id="UP000524450">
    <property type="component" value="Unassembled WGS sequence"/>
</dbReference>
<protein>
    <submittedName>
        <fullName evidence="1">Uncharacterized protein</fullName>
    </submittedName>
</protein>
<proteinExistence type="predicted"/>
<evidence type="ECO:0000313" key="2">
    <source>
        <dbReference type="Proteomes" id="UP000524450"/>
    </source>
</evidence>
<accession>A0A840G515</accession>
<gene>
    <name evidence="1" type="ORF">GGD71_004739</name>
</gene>
<name>A0A840G515_9BURK</name>
<reference evidence="1 2" key="1">
    <citation type="submission" date="2020-08" db="EMBL/GenBank/DDBJ databases">
        <title>Genomic Encyclopedia of Type Strains, Phase IV (KMG-V): Genome sequencing to study the core and pangenomes of soil and plant-associated prokaryotes.</title>
        <authorList>
            <person name="Whitman W."/>
        </authorList>
    </citation>
    <scope>NUCLEOTIDE SEQUENCE [LARGE SCALE GENOMIC DNA]</scope>
    <source>
        <strain evidence="1 2">34/80</strain>
    </source>
</reference>